<evidence type="ECO:0000256" key="1">
    <source>
        <dbReference type="ARBA" id="ARBA00010641"/>
    </source>
</evidence>
<dbReference type="InterPro" id="IPR000838">
    <property type="entry name" value="RNA_pol_sigma70_ECF_CS"/>
</dbReference>
<evidence type="ECO:0000256" key="6">
    <source>
        <dbReference type="RuleBase" id="RU000716"/>
    </source>
</evidence>
<keyword evidence="5 6" id="KW-0804">Transcription</keyword>
<evidence type="ECO:0000256" key="3">
    <source>
        <dbReference type="ARBA" id="ARBA00023082"/>
    </source>
</evidence>
<feature type="domain" description="RNA polymerase sigma factor 70 region 4 type 2" evidence="8">
    <location>
        <begin position="139"/>
        <end position="187"/>
    </location>
</feature>
<reference evidence="9 10" key="1">
    <citation type="submission" date="2016-10" db="EMBL/GenBank/DDBJ databases">
        <authorList>
            <person name="de Groot N.N."/>
        </authorList>
    </citation>
    <scope>NUCLEOTIDE SEQUENCE [LARGE SCALE GENOMIC DNA]</scope>
    <source>
        <strain evidence="9 10">CGMCC 4.3510</strain>
    </source>
</reference>
<dbReference type="Gene3D" id="1.10.10.10">
    <property type="entry name" value="Winged helix-like DNA-binding domain superfamily/Winged helix DNA-binding domain"/>
    <property type="match status" value="1"/>
</dbReference>
<accession>A0A1I2JY18</accession>
<dbReference type="InterPro" id="IPR036388">
    <property type="entry name" value="WH-like_DNA-bd_sf"/>
</dbReference>
<dbReference type="OrthoDB" id="3821507at2"/>
<dbReference type="EMBL" id="FONG01000020">
    <property type="protein sequence ID" value="SFF59725.1"/>
    <property type="molecule type" value="Genomic_DNA"/>
</dbReference>
<dbReference type="Pfam" id="PF04542">
    <property type="entry name" value="Sigma70_r2"/>
    <property type="match status" value="1"/>
</dbReference>
<dbReference type="GO" id="GO:0006950">
    <property type="term" value="P:response to stress"/>
    <property type="evidence" value="ECO:0007669"/>
    <property type="project" value="UniProtKB-ARBA"/>
</dbReference>
<evidence type="ECO:0000256" key="4">
    <source>
        <dbReference type="ARBA" id="ARBA00023125"/>
    </source>
</evidence>
<dbReference type="CDD" id="cd06171">
    <property type="entry name" value="Sigma70_r4"/>
    <property type="match status" value="1"/>
</dbReference>
<dbReference type="AlphaFoldDB" id="A0A1I2JY18"/>
<organism evidence="9 10">
    <name type="scientific">Actinacidiphila alni</name>
    <dbReference type="NCBI Taxonomy" id="380248"/>
    <lineage>
        <taxon>Bacteria</taxon>
        <taxon>Bacillati</taxon>
        <taxon>Actinomycetota</taxon>
        <taxon>Actinomycetes</taxon>
        <taxon>Kitasatosporales</taxon>
        <taxon>Streptomycetaceae</taxon>
        <taxon>Actinacidiphila</taxon>
    </lineage>
</organism>
<dbReference type="GO" id="GO:0003677">
    <property type="term" value="F:DNA binding"/>
    <property type="evidence" value="ECO:0007669"/>
    <property type="project" value="UniProtKB-KW"/>
</dbReference>
<dbReference type="InterPro" id="IPR013249">
    <property type="entry name" value="RNA_pol_sigma70_r4_t2"/>
</dbReference>
<keyword evidence="4 6" id="KW-0238">DNA-binding</keyword>
<dbReference type="InterPro" id="IPR013325">
    <property type="entry name" value="RNA_pol_sigma_r2"/>
</dbReference>
<protein>
    <recommendedName>
        <fullName evidence="6">RNA polymerase sigma factor</fullName>
    </recommendedName>
</protein>
<name>A0A1I2JY18_9ACTN</name>
<feature type="domain" description="RNA polymerase sigma-70 region 2" evidence="7">
    <location>
        <begin position="43"/>
        <end position="106"/>
    </location>
</feature>
<dbReference type="SUPFAM" id="SSF88659">
    <property type="entry name" value="Sigma3 and sigma4 domains of RNA polymerase sigma factors"/>
    <property type="match status" value="1"/>
</dbReference>
<dbReference type="RefSeq" id="WP_093716475.1">
    <property type="nucleotide sequence ID" value="NZ_FONG01000020.1"/>
</dbReference>
<dbReference type="Pfam" id="PF08281">
    <property type="entry name" value="Sigma70_r4_2"/>
    <property type="match status" value="1"/>
</dbReference>
<comment type="similarity">
    <text evidence="1 6">Belongs to the sigma-70 factor family. ECF subfamily.</text>
</comment>
<proteinExistence type="inferred from homology"/>
<evidence type="ECO:0000313" key="9">
    <source>
        <dbReference type="EMBL" id="SFF59725.1"/>
    </source>
</evidence>
<dbReference type="PANTHER" id="PTHR43133:SF61">
    <property type="entry name" value="ECF RNA POLYMERASE SIGMA FACTOR SIGC"/>
    <property type="match status" value="1"/>
</dbReference>
<dbReference type="Proteomes" id="UP000199323">
    <property type="component" value="Unassembled WGS sequence"/>
</dbReference>
<dbReference type="GO" id="GO:0006352">
    <property type="term" value="P:DNA-templated transcription initiation"/>
    <property type="evidence" value="ECO:0007669"/>
    <property type="project" value="InterPro"/>
</dbReference>
<dbReference type="NCBIfam" id="TIGR02937">
    <property type="entry name" value="sigma70-ECF"/>
    <property type="match status" value="1"/>
</dbReference>
<dbReference type="GO" id="GO:0016987">
    <property type="term" value="F:sigma factor activity"/>
    <property type="evidence" value="ECO:0007669"/>
    <property type="project" value="UniProtKB-KW"/>
</dbReference>
<keyword evidence="3 6" id="KW-0731">Sigma factor</keyword>
<dbReference type="STRING" id="380248.SAMN05216251_120138"/>
<evidence type="ECO:0000256" key="2">
    <source>
        <dbReference type="ARBA" id="ARBA00023015"/>
    </source>
</evidence>
<keyword evidence="2 6" id="KW-0805">Transcription regulation</keyword>
<dbReference type="InterPro" id="IPR007627">
    <property type="entry name" value="RNA_pol_sigma70_r2"/>
</dbReference>
<dbReference type="SUPFAM" id="SSF88946">
    <property type="entry name" value="Sigma2 domain of RNA polymerase sigma factors"/>
    <property type="match status" value="1"/>
</dbReference>
<dbReference type="InterPro" id="IPR014284">
    <property type="entry name" value="RNA_pol_sigma-70_dom"/>
</dbReference>
<evidence type="ECO:0000259" key="8">
    <source>
        <dbReference type="Pfam" id="PF08281"/>
    </source>
</evidence>
<evidence type="ECO:0000313" key="10">
    <source>
        <dbReference type="Proteomes" id="UP000199323"/>
    </source>
</evidence>
<sequence>MTLTSPARGPRRQLLAAVRDDSQVTAWAIAAGGGDEDAAERFVRATHGDVRRFVAHLTADVPGADDLTQETYLRALVGLPRFAGRSCARTWLLSIARRVVVDRYRYDAARPRLSGGHWLELAERKAPEPAPGFEEGVALFDLLGALEEGRRTAFVLTQLVGLPYAEAAALTGCPIGTVRSRVARARDDIAAMLRAAEEEPRTRPEEVMRAAG</sequence>
<dbReference type="PANTHER" id="PTHR43133">
    <property type="entry name" value="RNA POLYMERASE ECF-TYPE SIGMA FACTO"/>
    <property type="match status" value="1"/>
</dbReference>
<keyword evidence="10" id="KW-1185">Reference proteome</keyword>
<dbReference type="InterPro" id="IPR013324">
    <property type="entry name" value="RNA_pol_sigma_r3/r4-like"/>
</dbReference>
<evidence type="ECO:0000259" key="7">
    <source>
        <dbReference type="Pfam" id="PF04542"/>
    </source>
</evidence>
<evidence type="ECO:0000256" key="5">
    <source>
        <dbReference type="ARBA" id="ARBA00023163"/>
    </source>
</evidence>
<dbReference type="PROSITE" id="PS01063">
    <property type="entry name" value="SIGMA70_ECF"/>
    <property type="match status" value="1"/>
</dbReference>
<dbReference type="Gene3D" id="1.10.1740.10">
    <property type="match status" value="1"/>
</dbReference>
<dbReference type="InterPro" id="IPR039425">
    <property type="entry name" value="RNA_pol_sigma-70-like"/>
</dbReference>
<gene>
    <name evidence="9" type="ORF">SAMN05216251_120138</name>
</gene>